<keyword evidence="2" id="KW-1185">Reference proteome</keyword>
<proteinExistence type="predicted"/>
<dbReference type="OrthoDB" id="7951431at2759"/>
<dbReference type="PANTHER" id="PTHR46068:SF1">
    <property type="entry name" value="TRANSPOSASE IS30-LIKE HTH DOMAIN-CONTAINING PROTEIN"/>
    <property type="match status" value="1"/>
</dbReference>
<sequence length="235" mass="26507">MRRRGMAPLEICRRLKVNRKLVYQALKRGTTDDLPSTDRRITVTTARMKKIMKKRLETNPCCSMRKTATELGFSRKSLHRIVEDKLGMGAYKLRKLHGLSENKRAARVKKCRTLLERAVGGAHMRMFFTDEKLLTIEQVYNLQNDRLYAGSHTQTKMSGHAEDGSTHFLRKFIGHAVIIFFGTCGGCSRGLRLMPEKPSGLAEDVVGDAAYHRTLIKASDGCGGTWQVVREPPDA</sequence>
<name>A0A016S2D7_9BILA</name>
<protein>
    <submittedName>
        <fullName evidence="1">Uncharacterized protein</fullName>
    </submittedName>
</protein>
<evidence type="ECO:0000313" key="1">
    <source>
        <dbReference type="EMBL" id="EYB84651.1"/>
    </source>
</evidence>
<comment type="caution">
    <text evidence="1">The sequence shown here is derived from an EMBL/GenBank/DDBJ whole genome shotgun (WGS) entry which is preliminary data.</text>
</comment>
<gene>
    <name evidence="1" type="primary">Acey_s0312.g2164</name>
    <name evidence="1" type="ORF">Y032_0312g2164</name>
</gene>
<organism evidence="1 2">
    <name type="scientific">Ancylostoma ceylanicum</name>
    <dbReference type="NCBI Taxonomy" id="53326"/>
    <lineage>
        <taxon>Eukaryota</taxon>
        <taxon>Metazoa</taxon>
        <taxon>Ecdysozoa</taxon>
        <taxon>Nematoda</taxon>
        <taxon>Chromadorea</taxon>
        <taxon>Rhabditida</taxon>
        <taxon>Rhabditina</taxon>
        <taxon>Rhabditomorpha</taxon>
        <taxon>Strongyloidea</taxon>
        <taxon>Ancylostomatidae</taxon>
        <taxon>Ancylostomatinae</taxon>
        <taxon>Ancylostoma</taxon>
    </lineage>
</organism>
<reference evidence="2" key="1">
    <citation type="journal article" date="2015" name="Nat. Genet.">
        <title>The genome and transcriptome of the zoonotic hookworm Ancylostoma ceylanicum identify infection-specific gene families.</title>
        <authorList>
            <person name="Schwarz E.M."/>
            <person name="Hu Y."/>
            <person name="Antoshechkin I."/>
            <person name="Miller M.M."/>
            <person name="Sternberg P.W."/>
            <person name="Aroian R.V."/>
        </authorList>
    </citation>
    <scope>NUCLEOTIDE SEQUENCE</scope>
    <source>
        <strain evidence="2">HY135</strain>
    </source>
</reference>
<dbReference type="AlphaFoldDB" id="A0A016S2D7"/>
<dbReference type="EMBL" id="JARK01001648">
    <property type="protein sequence ID" value="EYB84651.1"/>
    <property type="molecule type" value="Genomic_DNA"/>
</dbReference>
<dbReference type="Proteomes" id="UP000024635">
    <property type="component" value="Unassembled WGS sequence"/>
</dbReference>
<accession>A0A016S2D7</accession>
<dbReference type="PANTHER" id="PTHR46068">
    <property type="entry name" value="PROTEIN CBG27172"/>
    <property type="match status" value="1"/>
</dbReference>
<evidence type="ECO:0000313" key="2">
    <source>
        <dbReference type="Proteomes" id="UP000024635"/>
    </source>
</evidence>